<accession>A0A6P5S5W2</accession>
<dbReference type="Gene3D" id="3.20.20.100">
    <property type="entry name" value="NADP-dependent oxidoreductase domain"/>
    <property type="match status" value="1"/>
</dbReference>
<name>A0A6P5S5W2_PRUAV</name>
<dbReference type="GeneID" id="110754329"/>
<evidence type="ECO:0000256" key="1">
    <source>
        <dbReference type="ARBA" id="ARBA00022857"/>
    </source>
</evidence>
<dbReference type="PANTHER" id="PTHR43625:SF81">
    <property type="entry name" value="OS01G0618100 PROTEIN"/>
    <property type="match status" value="1"/>
</dbReference>
<dbReference type="InterPro" id="IPR023210">
    <property type="entry name" value="NADP_OxRdtase_dom"/>
</dbReference>
<evidence type="ECO:0000313" key="4">
    <source>
        <dbReference type="Proteomes" id="UP000515124"/>
    </source>
</evidence>
<dbReference type="Pfam" id="PF00248">
    <property type="entry name" value="Aldo_ket_red"/>
    <property type="match status" value="1"/>
</dbReference>
<dbReference type="CDD" id="cd19145">
    <property type="entry name" value="AKR_AKR13D1"/>
    <property type="match status" value="1"/>
</dbReference>
<gene>
    <name evidence="5" type="primary">LOC110754329</name>
</gene>
<feature type="domain" description="NADP-dependent oxidoreductase" evidence="3">
    <location>
        <begin position="24"/>
        <end position="314"/>
    </location>
</feature>
<dbReference type="AlphaFoldDB" id="A0A6P5S5W2"/>
<protein>
    <submittedName>
        <fullName evidence="5">Probable aldo-keto reductase 1</fullName>
    </submittedName>
</protein>
<dbReference type="RefSeq" id="XP_021811079.1">
    <property type="nucleotide sequence ID" value="XM_021955387.1"/>
</dbReference>
<dbReference type="GO" id="GO:0005737">
    <property type="term" value="C:cytoplasm"/>
    <property type="evidence" value="ECO:0007669"/>
    <property type="project" value="TreeGrafter"/>
</dbReference>
<dbReference type="InterPro" id="IPR050791">
    <property type="entry name" value="Aldo-Keto_reductase"/>
</dbReference>
<evidence type="ECO:0000313" key="5">
    <source>
        <dbReference type="RefSeq" id="XP_021811079.1"/>
    </source>
</evidence>
<dbReference type="InterPro" id="IPR036812">
    <property type="entry name" value="NAD(P)_OxRdtase_dom_sf"/>
</dbReference>
<dbReference type="KEGG" id="pavi:110754329"/>
<proteinExistence type="predicted"/>
<organism evidence="4 5">
    <name type="scientific">Prunus avium</name>
    <name type="common">Cherry</name>
    <name type="synonym">Cerasus avium</name>
    <dbReference type="NCBI Taxonomy" id="42229"/>
    <lineage>
        <taxon>Eukaryota</taxon>
        <taxon>Viridiplantae</taxon>
        <taxon>Streptophyta</taxon>
        <taxon>Embryophyta</taxon>
        <taxon>Tracheophyta</taxon>
        <taxon>Spermatophyta</taxon>
        <taxon>Magnoliopsida</taxon>
        <taxon>eudicotyledons</taxon>
        <taxon>Gunneridae</taxon>
        <taxon>Pentapetalae</taxon>
        <taxon>rosids</taxon>
        <taxon>fabids</taxon>
        <taxon>Rosales</taxon>
        <taxon>Rosaceae</taxon>
        <taxon>Amygdaloideae</taxon>
        <taxon>Amygdaleae</taxon>
        <taxon>Prunus</taxon>
    </lineage>
</organism>
<keyword evidence="2" id="KW-0560">Oxidoreductase</keyword>
<sequence>MAEEQRVQIPRVKLGSQGFEVSQLGFGCMGLTGIYNAPVREEFGISIIKYAFDNGITFFDTSDVYGPHANEVLIGKALKQLPREKVQLATKFGIVNFESTQVVVNGTPEYVRSCCEASLKRLGVGYIDLYYQHRIDTTVPIEDTMEELKKLVEEGKIKYIGLSEASPDTIRRAHAVHPIAAIQMEWSLWTREIEDEIVPLCRELGIGIVPYCPLGSGFFGGKAIVESVPANSFLEYGHPRFQAVNLEKNKILYGRIQKLAKKHRCSTAQLALAWIRSQGDDVVPIPGTTKIKNLDDNIGSFSVRLTKEDIKEISDTIPLDAVAGKNVADNFISCSWKFANTPAKEHLR</sequence>
<evidence type="ECO:0000256" key="2">
    <source>
        <dbReference type="ARBA" id="ARBA00023002"/>
    </source>
</evidence>
<dbReference type="Proteomes" id="UP000515124">
    <property type="component" value="Unplaced"/>
</dbReference>
<keyword evidence="4" id="KW-1185">Reference proteome</keyword>
<dbReference type="PANTHER" id="PTHR43625">
    <property type="entry name" value="AFLATOXIN B1 ALDEHYDE REDUCTASE"/>
    <property type="match status" value="1"/>
</dbReference>
<dbReference type="GO" id="GO:0016491">
    <property type="term" value="F:oxidoreductase activity"/>
    <property type="evidence" value="ECO:0007669"/>
    <property type="project" value="UniProtKB-KW"/>
</dbReference>
<keyword evidence="1" id="KW-0521">NADP</keyword>
<evidence type="ECO:0000259" key="3">
    <source>
        <dbReference type="Pfam" id="PF00248"/>
    </source>
</evidence>
<reference evidence="5" key="1">
    <citation type="submission" date="2025-08" db="UniProtKB">
        <authorList>
            <consortium name="RefSeq"/>
        </authorList>
    </citation>
    <scope>IDENTIFICATION</scope>
</reference>
<dbReference type="SUPFAM" id="SSF51430">
    <property type="entry name" value="NAD(P)-linked oxidoreductase"/>
    <property type="match status" value="1"/>
</dbReference>